<keyword evidence="9 14" id="KW-0460">Magnesium</keyword>
<feature type="binding site" evidence="14">
    <location>
        <position position="436"/>
    </location>
    <ligand>
        <name>Zn(2+)</name>
        <dbReference type="ChEBI" id="CHEBI:29105"/>
    </ligand>
</feature>
<dbReference type="Gene3D" id="6.20.10.30">
    <property type="match status" value="1"/>
</dbReference>
<evidence type="ECO:0000256" key="14">
    <source>
        <dbReference type="HAMAP-Rule" id="MF_01588"/>
    </source>
</evidence>
<keyword evidence="6 14" id="KW-0479">Metal-binding</keyword>
<dbReference type="SUPFAM" id="SSF47781">
    <property type="entry name" value="RuvA domain 2-like"/>
    <property type="match status" value="1"/>
</dbReference>
<keyword evidence="11 14" id="KW-0234">DNA repair</keyword>
<dbReference type="CDD" id="cd00114">
    <property type="entry name" value="LIGANc"/>
    <property type="match status" value="1"/>
</dbReference>
<dbReference type="NCBIfam" id="NF005932">
    <property type="entry name" value="PRK07956.1"/>
    <property type="match status" value="1"/>
</dbReference>
<dbReference type="InterPro" id="IPR003583">
    <property type="entry name" value="Hlx-hairpin-Hlx_DNA-bd_motif"/>
</dbReference>
<reference evidence="17 18" key="1">
    <citation type="submission" date="2016-10" db="EMBL/GenBank/DDBJ databases">
        <authorList>
            <person name="de Groot N.N."/>
        </authorList>
    </citation>
    <scope>NUCLEOTIDE SEQUENCE [LARGE SCALE GENOMIC DNA]</scope>
    <source>
        <strain evidence="17 18">HLD2</strain>
    </source>
</reference>
<evidence type="ECO:0000256" key="4">
    <source>
        <dbReference type="ARBA" id="ARBA00022598"/>
    </source>
</evidence>
<dbReference type="InterPro" id="IPR012340">
    <property type="entry name" value="NA-bd_OB-fold"/>
</dbReference>
<dbReference type="FunFam" id="3.40.50.10190:FF:000054">
    <property type="entry name" value="DNA ligase"/>
    <property type="match status" value="1"/>
</dbReference>
<dbReference type="InterPro" id="IPR004150">
    <property type="entry name" value="NAD_DNA_ligase_OB"/>
</dbReference>
<keyword evidence="5 14" id="KW-0235">DNA replication</keyword>
<feature type="binding site" evidence="14">
    <location>
        <begin position="86"/>
        <end position="87"/>
    </location>
    <ligand>
        <name>NAD(+)</name>
        <dbReference type="ChEBI" id="CHEBI:57540"/>
    </ligand>
</feature>
<evidence type="ECO:0000256" key="3">
    <source>
        <dbReference type="ARBA" id="ARBA00013308"/>
    </source>
</evidence>
<dbReference type="HAMAP" id="MF_01588">
    <property type="entry name" value="DNA_ligase_A"/>
    <property type="match status" value="1"/>
</dbReference>
<name>A0A1G5PIH3_9GAMM</name>
<keyword evidence="14" id="KW-0464">Manganese</keyword>
<evidence type="ECO:0000313" key="17">
    <source>
        <dbReference type="EMBL" id="SCZ49313.1"/>
    </source>
</evidence>
<accession>A0A1G5PIH3</accession>
<evidence type="ECO:0000256" key="8">
    <source>
        <dbReference type="ARBA" id="ARBA00022833"/>
    </source>
</evidence>
<dbReference type="SMART" id="SM00292">
    <property type="entry name" value="BRCT"/>
    <property type="match status" value="1"/>
</dbReference>
<feature type="binding site" evidence="14">
    <location>
        <position position="140"/>
    </location>
    <ligand>
        <name>NAD(+)</name>
        <dbReference type="ChEBI" id="CHEBI:57540"/>
    </ligand>
</feature>
<dbReference type="CDD" id="cd17748">
    <property type="entry name" value="BRCT_DNA_ligase_like"/>
    <property type="match status" value="1"/>
</dbReference>
<keyword evidence="7 14" id="KW-0227">DNA damage</keyword>
<evidence type="ECO:0000256" key="15">
    <source>
        <dbReference type="RuleBase" id="RU000618"/>
    </source>
</evidence>
<dbReference type="InterPro" id="IPR036420">
    <property type="entry name" value="BRCT_dom_sf"/>
</dbReference>
<dbReference type="RefSeq" id="WP_092991554.1">
    <property type="nucleotide sequence ID" value="NZ_FMWD01000001.1"/>
</dbReference>
<dbReference type="InterPro" id="IPR010994">
    <property type="entry name" value="RuvA_2-like"/>
</dbReference>
<evidence type="ECO:0000256" key="13">
    <source>
        <dbReference type="ARBA" id="ARBA00060881"/>
    </source>
</evidence>
<dbReference type="PIRSF" id="PIRSF001604">
    <property type="entry name" value="LigA"/>
    <property type="match status" value="1"/>
</dbReference>
<protein>
    <recommendedName>
        <fullName evidence="3 14">DNA ligase</fullName>
        <ecNumber evidence="2 14">6.5.1.2</ecNumber>
    </recommendedName>
    <alternativeName>
        <fullName evidence="14">Polydeoxyribonucleotide synthase [NAD(+)]</fullName>
    </alternativeName>
</protein>
<dbReference type="GO" id="GO:0006281">
    <property type="term" value="P:DNA repair"/>
    <property type="evidence" value="ECO:0007669"/>
    <property type="project" value="UniProtKB-KW"/>
</dbReference>
<dbReference type="EMBL" id="FMWD01000001">
    <property type="protein sequence ID" value="SCZ49313.1"/>
    <property type="molecule type" value="Genomic_DNA"/>
</dbReference>
<evidence type="ECO:0000256" key="12">
    <source>
        <dbReference type="ARBA" id="ARBA00034005"/>
    </source>
</evidence>
<dbReference type="SMART" id="SM00278">
    <property type="entry name" value="HhH1"/>
    <property type="match status" value="4"/>
</dbReference>
<evidence type="ECO:0000256" key="2">
    <source>
        <dbReference type="ARBA" id="ARBA00012722"/>
    </source>
</evidence>
<evidence type="ECO:0000256" key="10">
    <source>
        <dbReference type="ARBA" id="ARBA00023027"/>
    </source>
</evidence>
<dbReference type="InterPro" id="IPR013839">
    <property type="entry name" value="DNAligase_adenylation"/>
</dbReference>
<dbReference type="PROSITE" id="PS01056">
    <property type="entry name" value="DNA_LIGASE_N2"/>
    <property type="match status" value="1"/>
</dbReference>
<keyword evidence="8 14" id="KW-0862">Zinc</keyword>
<dbReference type="Gene3D" id="1.10.287.610">
    <property type="entry name" value="Helix hairpin bin"/>
    <property type="match status" value="1"/>
</dbReference>
<dbReference type="FunFam" id="1.10.287.610:FF:000002">
    <property type="entry name" value="DNA ligase"/>
    <property type="match status" value="1"/>
</dbReference>
<dbReference type="Proteomes" id="UP000199648">
    <property type="component" value="Unassembled WGS sequence"/>
</dbReference>
<dbReference type="SMART" id="SM00532">
    <property type="entry name" value="LIGANc"/>
    <property type="match status" value="1"/>
</dbReference>
<dbReference type="FunFam" id="1.10.150.20:FF:000006">
    <property type="entry name" value="DNA ligase"/>
    <property type="match status" value="1"/>
</dbReference>
<dbReference type="SUPFAM" id="SSF50249">
    <property type="entry name" value="Nucleic acid-binding proteins"/>
    <property type="match status" value="1"/>
</dbReference>
<dbReference type="NCBIfam" id="TIGR00575">
    <property type="entry name" value="dnlj"/>
    <property type="match status" value="1"/>
</dbReference>
<dbReference type="Pfam" id="PF14520">
    <property type="entry name" value="HHH_5"/>
    <property type="match status" value="1"/>
</dbReference>
<evidence type="ECO:0000256" key="1">
    <source>
        <dbReference type="ARBA" id="ARBA00004067"/>
    </source>
</evidence>
<dbReference type="Gene3D" id="3.30.470.30">
    <property type="entry name" value="DNA ligase/mRNA capping enzyme"/>
    <property type="match status" value="1"/>
</dbReference>
<feature type="binding site" evidence="14">
    <location>
        <position position="412"/>
    </location>
    <ligand>
        <name>Zn(2+)</name>
        <dbReference type="ChEBI" id="CHEBI:29105"/>
    </ligand>
</feature>
<evidence type="ECO:0000256" key="7">
    <source>
        <dbReference type="ARBA" id="ARBA00022763"/>
    </source>
</evidence>
<dbReference type="InterPro" id="IPR018239">
    <property type="entry name" value="DNA_ligase_AS"/>
</dbReference>
<dbReference type="Gene3D" id="3.40.50.10190">
    <property type="entry name" value="BRCT domain"/>
    <property type="match status" value="1"/>
</dbReference>
<feature type="binding site" evidence="14">
    <location>
        <position position="117"/>
    </location>
    <ligand>
        <name>NAD(+)</name>
        <dbReference type="ChEBI" id="CHEBI:57540"/>
    </ligand>
</feature>
<dbReference type="InterPro" id="IPR041663">
    <property type="entry name" value="DisA/LigA_HHH"/>
</dbReference>
<feature type="binding site" evidence="14">
    <location>
        <begin position="37"/>
        <end position="41"/>
    </location>
    <ligand>
        <name>NAD(+)</name>
        <dbReference type="ChEBI" id="CHEBI:57540"/>
    </ligand>
</feature>
<dbReference type="FunFam" id="2.40.50.140:FF:000012">
    <property type="entry name" value="DNA ligase"/>
    <property type="match status" value="1"/>
</dbReference>
<dbReference type="Pfam" id="PF01653">
    <property type="entry name" value="DNA_ligase_aden"/>
    <property type="match status" value="1"/>
</dbReference>
<gene>
    <name evidence="14" type="primary">ligA</name>
    <name evidence="17" type="ORF">SAMN03097708_00120</name>
</gene>
<comment type="catalytic activity">
    <reaction evidence="12 14 15">
        <text>NAD(+) + (deoxyribonucleotide)n-3'-hydroxyl + 5'-phospho-(deoxyribonucleotide)m = (deoxyribonucleotide)n+m + AMP + beta-nicotinamide D-nucleotide.</text>
        <dbReference type="EC" id="6.5.1.2"/>
    </reaction>
</comment>
<feature type="binding site" evidence="14">
    <location>
        <position position="415"/>
    </location>
    <ligand>
        <name>Zn(2+)</name>
        <dbReference type="ChEBI" id="CHEBI:29105"/>
    </ligand>
</feature>
<dbReference type="SUPFAM" id="SSF52113">
    <property type="entry name" value="BRCT domain"/>
    <property type="match status" value="1"/>
</dbReference>
<dbReference type="AlphaFoldDB" id="A0A1G5PIH3"/>
<dbReference type="Gene3D" id="2.40.50.140">
    <property type="entry name" value="Nucleic acid-binding proteins"/>
    <property type="match status" value="1"/>
</dbReference>
<dbReference type="GO" id="GO:0003911">
    <property type="term" value="F:DNA ligase (NAD+) activity"/>
    <property type="evidence" value="ECO:0007669"/>
    <property type="project" value="UniProtKB-UniRule"/>
</dbReference>
<dbReference type="OrthoDB" id="9759736at2"/>
<comment type="function">
    <text evidence="1 14">DNA ligase that catalyzes the formation of phosphodiester linkages between 5'-phosphoryl and 3'-hydroxyl groups in double-stranded DNA using NAD as a coenzyme and as the energy source for the reaction. It is essential for DNA replication and repair of damaged DNA.</text>
</comment>
<dbReference type="STRING" id="415747.SAMN03097708_00120"/>
<dbReference type="Pfam" id="PF03119">
    <property type="entry name" value="DNA_ligase_ZBD"/>
    <property type="match status" value="1"/>
</dbReference>
<dbReference type="PANTHER" id="PTHR23389:SF9">
    <property type="entry name" value="DNA LIGASE"/>
    <property type="match status" value="1"/>
</dbReference>
<dbReference type="PANTHER" id="PTHR23389">
    <property type="entry name" value="CHROMOSOME TRANSMISSION FIDELITY FACTOR 18"/>
    <property type="match status" value="1"/>
</dbReference>
<dbReference type="GO" id="GO:0046872">
    <property type="term" value="F:metal ion binding"/>
    <property type="evidence" value="ECO:0007669"/>
    <property type="project" value="UniProtKB-KW"/>
</dbReference>
<evidence type="ECO:0000313" key="18">
    <source>
        <dbReference type="Proteomes" id="UP000199648"/>
    </source>
</evidence>
<keyword evidence="4 14" id="KW-0436">Ligase</keyword>
<feature type="domain" description="BRCT" evidence="16">
    <location>
        <begin position="595"/>
        <end position="673"/>
    </location>
</feature>
<dbReference type="PROSITE" id="PS01055">
    <property type="entry name" value="DNA_LIGASE_N1"/>
    <property type="match status" value="1"/>
</dbReference>
<dbReference type="SUPFAM" id="SSF56091">
    <property type="entry name" value="DNA ligase/mRNA capping enzyme, catalytic domain"/>
    <property type="match status" value="1"/>
</dbReference>
<dbReference type="PROSITE" id="PS50172">
    <property type="entry name" value="BRCT"/>
    <property type="match status" value="1"/>
</dbReference>
<feature type="binding site" evidence="14">
    <location>
        <position position="177"/>
    </location>
    <ligand>
        <name>NAD(+)</name>
        <dbReference type="ChEBI" id="CHEBI:57540"/>
    </ligand>
</feature>
<dbReference type="InterPro" id="IPR001357">
    <property type="entry name" value="BRCT_dom"/>
</dbReference>
<keyword evidence="10 14" id="KW-0520">NAD</keyword>
<evidence type="ECO:0000256" key="9">
    <source>
        <dbReference type="ARBA" id="ARBA00022842"/>
    </source>
</evidence>
<dbReference type="InterPro" id="IPR013840">
    <property type="entry name" value="DNAligase_N"/>
</dbReference>
<dbReference type="Pfam" id="PF00533">
    <property type="entry name" value="BRCT"/>
    <property type="match status" value="1"/>
</dbReference>
<organism evidence="17 18">
    <name type="scientific">Thiohalomonas denitrificans</name>
    <dbReference type="NCBI Taxonomy" id="415747"/>
    <lineage>
        <taxon>Bacteria</taxon>
        <taxon>Pseudomonadati</taxon>
        <taxon>Pseudomonadota</taxon>
        <taxon>Gammaproteobacteria</taxon>
        <taxon>Thiohalomonadales</taxon>
        <taxon>Thiohalomonadaceae</taxon>
        <taxon>Thiohalomonas</taxon>
    </lineage>
</organism>
<feature type="binding site" evidence="14">
    <location>
        <position position="294"/>
    </location>
    <ligand>
        <name>NAD(+)</name>
        <dbReference type="ChEBI" id="CHEBI:57540"/>
    </ligand>
</feature>
<sequence>MSEAVPEEVPRRVAELRRQLEYHNYRYYVLDNPEIPDAEYDRLFRELQRLEGQHPELVIPDSPTQRVGAKPARELGEVQHLLPMLSLANAFSDEELADFDRRVRERLNAGTVTFTAEPKLDGLAISLLYEEGRLVRAATRGNGTTGEDVTRNVRTIAAVPLRLLGQGWPGRLEVRGEVYMPKSAFAALNRRQAEREGKTFANPRNAAAGSLRQLDPRITAERSLNLFCYGTGYSDGGGLPATHSAIMERLKEWGLRVCPELKVVEGLEECLEYYRSIGKRRDSLPYEIDGVVYKVDRLDWQRELGFVARAPRWAIAHKFPAQEEMTVVRDVEWQVGRTGALTPVARLEPVQVAGVTVSNATLHNVDEIERKDVRIGDTVVVRRAGDVIPEVVSVVESRRPEGAEPPRLPGHCPVCGSDVVRPAGEAVARCSGGLVCAAQRKERIKHFASRRAMDIDGMGDKIIEQLVERELIHDPADLYTLSREQLLGLERMGAKSADNLLASLENSKQTTLARFLYALGIREVGEATAQALAAHFGDLKPIEEAGEERLLEVPDVGPVVAGHIHSFFRQAHNREVIDKLLRFGVRWEKSAVVPVGERPLEGKTFVLTGTLPSLTREEAKERLQAQGAKVTGSVSRNSDYVVAGENAGSKLEKAEQLGIEVLDEQAMLKLLKG</sequence>
<dbReference type="GO" id="GO:0005829">
    <property type="term" value="C:cytosol"/>
    <property type="evidence" value="ECO:0007669"/>
    <property type="project" value="TreeGrafter"/>
</dbReference>
<comment type="similarity">
    <text evidence="13 14">Belongs to the NAD-dependent DNA ligase family. LigA subfamily.</text>
</comment>
<comment type="cofactor">
    <cofactor evidence="14">
        <name>Mg(2+)</name>
        <dbReference type="ChEBI" id="CHEBI:18420"/>
    </cofactor>
    <cofactor evidence="14">
        <name>Mn(2+)</name>
        <dbReference type="ChEBI" id="CHEBI:29035"/>
    </cofactor>
</comment>
<dbReference type="InterPro" id="IPR001679">
    <property type="entry name" value="DNA_ligase"/>
</dbReference>
<dbReference type="InterPro" id="IPR004149">
    <property type="entry name" value="Znf_DNAligase_C4"/>
</dbReference>
<dbReference type="FunFam" id="1.10.150.20:FF:000007">
    <property type="entry name" value="DNA ligase"/>
    <property type="match status" value="1"/>
</dbReference>
<dbReference type="InterPro" id="IPR033136">
    <property type="entry name" value="DNA_ligase_CS"/>
</dbReference>
<feature type="active site" description="N6-AMP-lysine intermediate" evidence="14">
    <location>
        <position position="119"/>
    </location>
</feature>
<dbReference type="Pfam" id="PF12826">
    <property type="entry name" value="HHH_2"/>
    <property type="match status" value="1"/>
</dbReference>
<evidence type="ECO:0000256" key="5">
    <source>
        <dbReference type="ARBA" id="ARBA00022705"/>
    </source>
</evidence>
<dbReference type="EC" id="6.5.1.2" evidence="2 14"/>
<dbReference type="Gene3D" id="1.10.150.20">
    <property type="entry name" value="5' to 3' exonuclease, C-terminal subdomain"/>
    <property type="match status" value="2"/>
</dbReference>
<comment type="caution">
    <text evidence="14">Lacks conserved residue(s) required for the propagation of feature annotation.</text>
</comment>
<proteinExistence type="inferred from homology"/>
<dbReference type="FunFam" id="3.30.470.30:FF:000001">
    <property type="entry name" value="DNA ligase"/>
    <property type="match status" value="1"/>
</dbReference>
<dbReference type="Pfam" id="PF03120">
    <property type="entry name" value="OB_DNA_ligase"/>
    <property type="match status" value="1"/>
</dbReference>
<evidence type="ECO:0000259" key="16">
    <source>
        <dbReference type="PROSITE" id="PS50172"/>
    </source>
</evidence>
<evidence type="ECO:0000256" key="11">
    <source>
        <dbReference type="ARBA" id="ARBA00023204"/>
    </source>
</evidence>
<feature type="binding site" evidence="14">
    <location>
        <position position="318"/>
    </location>
    <ligand>
        <name>NAD(+)</name>
        <dbReference type="ChEBI" id="CHEBI:57540"/>
    </ligand>
</feature>
<keyword evidence="18" id="KW-1185">Reference proteome</keyword>
<evidence type="ECO:0000256" key="6">
    <source>
        <dbReference type="ARBA" id="ARBA00022723"/>
    </source>
</evidence>
<dbReference type="GO" id="GO:0003677">
    <property type="term" value="F:DNA binding"/>
    <property type="evidence" value="ECO:0007669"/>
    <property type="project" value="InterPro"/>
</dbReference>
<dbReference type="GO" id="GO:0006260">
    <property type="term" value="P:DNA replication"/>
    <property type="evidence" value="ECO:0007669"/>
    <property type="project" value="UniProtKB-KW"/>
</dbReference>